<dbReference type="EMBL" id="CP093348">
    <property type="protein sequence ID" value="WOH04263.1"/>
    <property type="molecule type" value="Genomic_DNA"/>
</dbReference>
<dbReference type="InterPro" id="IPR025520">
    <property type="entry name" value="DUF4408"/>
</dbReference>
<sequence>MTISVRLALSIAVVFSMVIMVTFSPQHTMDITISRVRLIWRPVASWLRPPYLYLVINCIIITIFASSKLHEHHRDYSEPVRLFPTDDHCVGEDQRELVDLPQSSTGVECVEFSDEAPGNENDSLPTTRIITCVNDVQVVDSDNANVRCSDEGTAKGANVETWKLPGSESFIHPKDVQLHTQGRKKLGAQKPEKEFKTLESTWKAITDGRPMPTTHHYSGGNLQDPRNMIKSEIFNQQASSNRNNISRTLEGSSGWGKLRRDPSLGQDELNKRAEEFISRFKEDMRLQRKESLRQYVEMINSGAY</sequence>
<accession>A0A161YC18</accession>
<name>A0A161YC18_DAUCS</name>
<reference evidence="1" key="1">
    <citation type="journal article" date="2016" name="Nat. Genet.">
        <title>A high-quality carrot genome assembly provides new insights into carotenoid accumulation and asterid genome evolution.</title>
        <authorList>
            <person name="Iorizzo M."/>
            <person name="Ellison S."/>
            <person name="Senalik D."/>
            <person name="Zeng P."/>
            <person name="Satapoomin P."/>
            <person name="Huang J."/>
            <person name="Bowman M."/>
            <person name="Iovene M."/>
            <person name="Sanseverino W."/>
            <person name="Cavagnaro P."/>
            <person name="Yildiz M."/>
            <person name="Macko-Podgorni A."/>
            <person name="Moranska E."/>
            <person name="Grzebelus E."/>
            <person name="Grzebelus D."/>
            <person name="Ashrafi H."/>
            <person name="Zheng Z."/>
            <person name="Cheng S."/>
            <person name="Spooner D."/>
            <person name="Van Deynze A."/>
            <person name="Simon P."/>
        </authorList>
    </citation>
    <scope>NUCLEOTIDE SEQUENCE</scope>
    <source>
        <tissue evidence="1">Leaf</tissue>
    </source>
</reference>
<dbReference type="PANTHER" id="PTHR33098">
    <property type="entry name" value="COTTON FIBER (DUF761)"/>
    <property type="match status" value="1"/>
</dbReference>
<evidence type="ECO:0000313" key="1">
    <source>
        <dbReference type="EMBL" id="WOH04263.1"/>
    </source>
</evidence>
<dbReference type="KEGG" id="dcr:108226838"/>
<dbReference type="Gramene" id="KZM90149">
    <property type="protein sequence ID" value="KZM90149"/>
    <property type="gene ID" value="DCAR_022486"/>
</dbReference>
<dbReference type="Pfam" id="PF05553">
    <property type="entry name" value="DUF761"/>
    <property type="match status" value="1"/>
</dbReference>
<dbReference type="InterPro" id="IPR008480">
    <property type="entry name" value="DUF761_pln"/>
</dbReference>
<evidence type="ECO:0000313" key="2">
    <source>
        <dbReference type="Proteomes" id="UP000077755"/>
    </source>
</evidence>
<organism evidence="1 2">
    <name type="scientific">Daucus carota subsp. sativus</name>
    <name type="common">Carrot</name>
    <dbReference type="NCBI Taxonomy" id="79200"/>
    <lineage>
        <taxon>Eukaryota</taxon>
        <taxon>Viridiplantae</taxon>
        <taxon>Streptophyta</taxon>
        <taxon>Embryophyta</taxon>
        <taxon>Tracheophyta</taxon>
        <taxon>Spermatophyta</taxon>
        <taxon>Magnoliopsida</taxon>
        <taxon>eudicotyledons</taxon>
        <taxon>Gunneridae</taxon>
        <taxon>Pentapetalae</taxon>
        <taxon>asterids</taxon>
        <taxon>campanulids</taxon>
        <taxon>Apiales</taxon>
        <taxon>Apiaceae</taxon>
        <taxon>Apioideae</taxon>
        <taxon>Scandiceae</taxon>
        <taxon>Daucinae</taxon>
        <taxon>Daucus</taxon>
        <taxon>Daucus sect. Daucus</taxon>
    </lineage>
</organism>
<reference evidence="1" key="2">
    <citation type="submission" date="2022-03" db="EMBL/GenBank/DDBJ databases">
        <title>Draft title - Genomic analysis of global carrot germplasm unveils the trajectory of domestication and the origin of high carotenoid orange carrot.</title>
        <authorList>
            <person name="Iorizzo M."/>
            <person name="Ellison S."/>
            <person name="Senalik D."/>
            <person name="Macko-Podgorni A."/>
            <person name="Grzebelus D."/>
            <person name="Bostan H."/>
            <person name="Rolling W."/>
            <person name="Curaba J."/>
            <person name="Simon P."/>
        </authorList>
    </citation>
    <scope>NUCLEOTIDE SEQUENCE</scope>
    <source>
        <tissue evidence="1">Leaf</tissue>
    </source>
</reference>
<dbReference type="OMA" id="GANVETW"/>
<dbReference type="Pfam" id="PF14364">
    <property type="entry name" value="DUF4408"/>
    <property type="match status" value="1"/>
</dbReference>
<dbReference type="Proteomes" id="UP000077755">
    <property type="component" value="Chromosome 6"/>
</dbReference>
<dbReference type="AlphaFoldDB" id="A0A161YC18"/>
<keyword evidence="2" id="KW-1185">Reference proteome</keyword>
<dbReference type="OrthoDB" id="1933168at2759"/>
<proteinExistence type="predicted"/>
<gene>
    <name evidence="1" type="ORF">DCAR_0623672</name>
</gene>
<dbReference type="PANTHER" id="PTHR33098:SF53">
    <property type="entry name" value="OS05G0540900 PROTEIN"/>
    <property type="match status" value="1"/>
</dbReference>
<protein>
    <submittedName>
        <fullName evidence="1">Uncharacterized protein</fullName>
    </submittedName>
</protein>